<sequence>MKSSSQTSHFKTIDEHIILLLICIGLCDFSNINCGTISERLVDGETEYSSYVISSRHGRKSVKDEENSQEEALVLTDINWYLCTNLLPVENLLFDLEPEDDVFAADILSRKLRDIHTVKLASYL</sequence>
<protein>
    <submittedName>
        <fullName evidence="1">Uncharacterized protein</fullName>
    </submittedName>
</protein>
<dbReference type="EMBL" id="JAODUP010000022">
    <property type="protein sequence ID" value="KAK2167902.1"/>
    <property type="molecule type" value="Genomic_DNA"/>
</dbReference>
<reference evidence="1" key="1">
    <citation type="journal article" date="2023" name="Mol. Biol. Evol.">
        <title>Third-Generation Sequencing Reveals the Adaptive Role of the Epigenome in Three Deep-Sea Polychaetes.</title>
        <authorList>
            <person name="Perez M."/>
            <person name="Aroh O."/>
            <person name="Sun Y."/>
            <person name="Lan Y."/>
            <person name="Juniper S.K."/>
            <person name="Young C.R."/>
            <person name="Angers B."/>
            <person name="Qian P.Y."/>
        </authorList>
    </citation>
    <scope>NUCLEOTIDE SEQUENCE</scope>
    <source>
        <strain evidence="1">P08H-3</strain>
    </source>
</reference>
<evidence type="ECO:0000313" key="1">
    <source>
        <dbReference type="EMBL" id="KAK2167902.1"/>
    </source>
</evidence>
<keyword evidence="2" id="KW-1185">Reference proteome</keyword>
<evidence type="ECO:0000313" key="2">
    <source>
        <dbReference type="Proteomes" id="UP001208570"/>
    </source>
</evidence>
<dbReference type="Proteomes" id="UP001208570">
    <property type="component" value="Unassembled WGS sequence"/>
</dbReference>
<gene>
    <name evidence="1" type="ORF">LSH36_22g01045</name>
</gene>
<accession>A0AAD9NF25</accession>
<name>A0AAD9NF25_9ANNE</name>
<organism evidence="1 2">
    <name type="scientific">Paralvinella palmiformis</name>
    <dbReference type="NCBI Taxonomy" id="53620"/>
    <lineage>
        <taxon>Eukaryota</taxon>
        <taxon>Metazoa</taxon>
        <taxon>Spiralia</taxon>
        <taxon>Lophotrochozoa</taxon>
        <taxon>Annelida</taxon>
        <taxon>Polychaeta</taxon>
        <taxon>Sedentaria</taxon>
        <taxon>Canalipalpata</taxon>
        <taxon>Terebellida</taxon>
        <taxon>Terebelliformia</taxon>
        <taxon>Alvinellidae</taxon>
        <taxon>Paralvinella</taxon>
    </lineage>
</organism>
<proteinExistence type="predicted"/>
<comment type="caution">
    <text evidence="1">The sequence shown here is derived from an EMBL/GenBank/DDBJ whole genome shotgun (WGS) entry which is preliminary data.</text>
</comment>
<dbReference type="AlphaFoldDB" id="A0AAD9NF25"/>